<dbReference type="SUPFAM" id="SSF47473">
    <property type="entry name" value="EF-hand"/>
    <property type="match status" value="1"/>
</dbReference>
<dbReference type="Gene3D" id="3.30.60.90">
    <property type="match status" value="1"/>
</dbReference>
<name>A0A0J9XA68_GEOCN</name>
<evidence type="ECO:0000256" key="4">
    <source>
        <dbReference type="SAM" id="MobiDB-lite"/>
    </source>
</evidence>
<dbReference type="CDD" id="cd19757">
    <property type="entry name" value="Bbox1"/>
    <property type="match status" value="1"/>
</dbReference>
<dbReference type="AlphaFoldDB" id="A0A0J9XA68"/>
<evidence type="ECO:0000256" key="3">
    <source>
        <dbReference type="ARBA" id="ARBA00022833"/>
    </source>
</evidence>
<keyword evidence="1" id="KW-0479">Metal-binding</keyword>
<keyword evidence="3" id="KW-0862">Zinc</keyword>
<dbReference type="SUPFAM" id="SSF57850">
    <property type="entry name" value="RING/U-box"/>
    <property type="match status" value="1"/>
</dbReference>
<keyword evidence="2" id="KW-0863">Zinc-finger</keyword>
<reference evidence="5" key="1">
    <citation type="submission" date="2014-03" db="EMBL/GenBank/DDBJ databases">
        <authorList>
            <person name="Casaregola S."/>
        </authorList>
    </citation>
    <scope>NUCLEOTIDE SEQUENCE [LARGE SCALE GENOMIC DNA]</scope>
    <source>
        <strain evidence="5">CLIB 918</strain>
    </source>
</reference>
<dbReference type="GO" id="GO:0008270">
    <property type="term" value="F:zinc ion binding"/>
    <property type="evidence" value="ECO:0007669"/>
    <property type="project" value="UniProtKB-KW"/>
</dbReference>
<evidence type="ECO:0008006" key="7">
    <source>
        <dbReference type="Google" id="ProtNLM"/>
    </source>
</evidence>
<protein>
    <recommendedName>
        <fullName evidence="7">EF-hand domain-containing protein</fullName>
    </recommendedName>
</protein>
<dbReference type="InterPro" id="IPR043145">
    <property type="entry name" value="Znf_ZZ_sf"/>
</dbReference>
<proteinExistence type="predicted"/>
<organism evidence="5 6">
    <name type="scientific">Geotrichum candidum</name>
    <name type="common">Oospora lactis</name>
    <name type="synonym">Dipodascus geotrichum</name>
    <dbReference type="NCBI Taxonomy" id="1173061"/>
    <lineage>
        <taxon>Eukaryota</taxon>
        <taxon>Fungi</taxon>
        <taxon>Dikarya</taxon>
        <taxon>Ascomycota</taxon>
        <taxon>Saccharomycotina</taxon>
        <taxon>Dipodascomycetes</taxon>
        <taxon>Dipodascales</taxon>
        <taxon>Dipodascaceae</taxon>
        <taxon>Geotrichum</taxon>
    </lineage>
</organism>
<comment type="caution">
    <text evidence="5">The sequence shown here is derived from an EMBL/GenBank/DDBJ whole genome shotgun (WGS) entry which is preliminary data.</text>
</comment>
<evidence type="ECO:0000313" key="5">
    <source>
        <dbReference type="EMBL" id="CDO54352.1"/>
    </source>
</evidence>
<accession>A0A0J9XA68</accession>
<feature type="region of interest" description="Disordered" evidence="4">
    <location>
        <begin position="1"/>
        <end position="23"/>
    </location>
</feature>
<evidence type="ECO:0000256" key="2">
    <source>
        <dbReference type="ARBA" id="ARBA00022771"/>
    </source>
</evidence>
<dbReference type="InterPro" id="IPR011992">
    <property type="entry name" value="EF-hand-dom_pair"/>
</dbReference>
<evidence type="ECO:0000256" key="1">
    <source>
        <dbReference type="ARBA" id="ARBA00022723"/>
    </source>
</evidence>
<evidence type="ECO:0000313" key="6">
    <source>
        <dbReference type="Proteomes" id="UP000242525"/>
    </source>
</evidence>
<dbReference type="Gene3D" id="1.10.238.10">
    <property type="entry name" value="EF-hand"/>
    <property type="match status" value="1"/>
</dbReference>
<keyword evidence="6" id="KW-1185">Reference proteome</keyword>
<dbReference type="Proteomes" id="UP000242525">
    <property type="component" value="Unassembled WGS sequence"/>
</dbReference>
<dbReference type="EMBL" id="CCBN010000007">
    <property type="protein sequence ID" value="CDO54352.1"/>
    <property type="molecule type" value="Genomic_DNA"/>
</dbReference>
<gene>
    <name evidence="5" type="ORF">BN980_GECA07s03409g</name>
</gene>
<sequence>MSARKPAFARATSSKNKNKPRSAADKAALAEGQLLYDAVHEWFTQPTGTIAQVAPLPKWLGRAPGFLLSTCSNCHSKIITVPYYKCLECNDVFCSGCVDADELSPGMHPRSHMMVKVRSPLYPRGGSVPQAEYSVGSWPSEQTRRKIGPSGSMMLEKQLKDLCDSLVAISANKAERFGGAGGPDAELTMEKVKTYLEMFVTLASATVDDHVCIAKQEFMGLLPTAYGATENNMLAEFLFGIYDYKGDDNIDLEEFIFGITLLKRVCSTTYSKVKLAVYLVSFVLSGPDNEFKFVRSPSWNLRDPSKSDSPPDGVHSSRGIMLDRFFTVLRLLVYAYFDMTKLIFADATAILEQKQLAALPPTRTKLVDNVQPEFRNSEKTLFSEKYFFYNDTSDPAVADTRAGYDPIAKDLEVESDINSFQIQNIENEINAIRAKFGDETVTTVPLNKLFDAVLASESISFILVSCVEASLI</sequence>